<evidence type="ECO:0000256" key="3">
    <source>
        <dbReference type="ARBA" id="ARBA00023187"/>
    </source>
</evidence>
<dbReference type="InterPro" id="IPR050907">
    <property type="entry name" value="SRSF"/>
</dbReference>
<dbReference type="GO" id="GO:0008380">
    <property type="term" value="P:RNA splicing"/>
    <property type="evidence" value="ECO:0007669"/>
    <property type="project" value="UniProtKB-KW"/>
</dbReference>
<dbReference type="Gramene" id="mRNA:HanXRQr2_Chr08g0357601">
    <property type="protein sequence ID" value="CDS:HanXRQr2_Chr08g0357601.1"/>
    <property type="gene ID" value="HanXRQr2_Chr08g0357601"/>
</dbReference>
<evidence type="ECO:0000313" key="7">
    <source>
        <dbReference type="EMBL" id="KAF5796931.1"/>
    </source>
</evidence>
<dbReference type="PANTHER" id="PTHR23147">
    <property type="entry name" value="SERINE/ARGININE RICH SPLICING FACTOR"/>
    <property type="match status" value="1"/>
</dbReference>
<dbReference type="InterPro" id="IPR035979">
    <property type="entry name" value="RBD_domain_sf"/>
</dbReference>
<dbReference type="EMBL" id="MNCJ02000323">
    <property type="protein sequence ID" value="KAF5796931.1"/>
    <property type="molecule type" value="Genomic_DNA"/>
</dbReference>
<evidence type="ECO:0000313" key="8">
    <source>
        <dbReference type="Proteomes" id="UP000215914"/>
    </source>
</evidence>
<sequence>MNVGDDGGSWKDVPIKKGFKNIGGVGDKYNKGNITKVFITNLPPGCNPWDVAEFVKVFGEVSGVYIERKADKEGRKFGFVSFNNVVDVKEMERAINGTKIGGGSKLQVNLARYAKENQGINDGNNGGAVGNGKKIHNPPQNNKGKSHQNHSQVHNTGINSFSNLGKGKLFSDLFKNEAGMPDSNSCLVTEVGPVIEIADEKVAFKDLIGRALVGRCKDLSILRNLNSILADTGIAGVSLSYLGGLSLLLKFEDDDSYVKFMLDHQTWKDWFFSLDPWNCQSLPFERLAWVKIQGVPMHLADNDVLNNIAKHFGKIVRGSQLEAGDCNLSVSWIGLLVGDGNRIHGHVTLRWKNKQFHV</sequence>
<evidence type="ECO:0000256" key="2">
    <source>
        <dbReference type="ARBA" id="ARBA00022728"/>
    </source>
</evidence>
<keyword evidence="2" id="KW-0747">Spliceosome</keyword>
<dbReference type="CDD" id="cd00590">
    <property type="entry name" value="RRM_SF"/>
    <property type="match status" value="1"/>
</dbReference>
<evidence type="ECO:0000256" key="1">
    <source>
        <dbReference type="ARBA" id="ARBA00022664"/>
    </source>
</evidence>
<dbReference type="GO" id="GO:0005681">
    <property type="term" value="C:spliceosomal complex"/>
    <property type="evidence" value="ECO:0007669"/>
    <property type="project" value="UniProtKB-KW"/>
</dbReference>
<dbReference type="InterPro" id="IPR012677">
    <property type="entry name" value="Nucleotide-bd_a/b_plait_sf"/>
</dbReference>
<feature type="compositionally biased region" description="Polar residues" evidence="5">
    <location>
        <begin position="138"/>
        <end position="156"/>
    </location>
</feature>
<keyword evidence="3" id="KW-0508">mRNA splicing</keyword>
<dbReference type="Pfam" id="PF00076">
    <property type="entry name" value="RRM_1"/>
    <property type="match status" value="1"/>
</dbReference>
<evidence type="ECO:0000259" key="6">
    <source>
        <dbReference type="PROSITE" id="PS50102"/>
    </source>
</evidence>
<keyword evidence="4" id="KW-0694">RNA-binding</keyword>
<dbReference type="Gene3D" id="3.30.70.330">
    <property type="match status" value="1"/>
</dbReference>
<name>A0A9K3IH37_HELAN</name>
<dbReference type="GO" id="GO:0006397">
    <property type="term" value="P:mRNA processing"/>
    <property type="evidence" value="ECO:0007669"/>
    <property type="project" value="UniProtKB-KW"/>
</dbReference>
<dbReference type="GO" id="GO:0003723">
    <property type="term" value="F:RNA binding"/>
    <property type="evidence" value="ECO:0007669"/>
    <property type="project" value="UniProtKB-UniRule"/>
</dbReference>
<organism evidence="7 8">
    <name type="scientific">Helianthus annuus</name>
    <name type="common">Common sunflower</name>
    <dbReference type="NCBI Taxonomy" id="4232"/>
    <lineage>
        <taxon>Eukaryota</taxon>
        <taxon>Viridiplantae</taxon>
        <taxon>Streptophyta</taxon>
        <taxon>Embryophyta</taxon>
        <taxon>Tracheophyta</taxon>
        <taxon>Spermatophyta</taxon>
        <taxon>Magnoliopsida</taxon>
        <taxon>eudicotyledons</taxon>
        <taxon>Gunneridae</taxon>
        <taxon>Pentapetalae</taxon>
        <taxon>asterids</taxon>
        <taxon>campanulids</taxon>
        <taxon>Asterales</taxon>
        <taxon>Asteraceae</taxon>
        <taxon>Asteroideae</taxon>
        <taxon>Heliantheae alliance</taxon>
        <taxon>Heliantheae</taxon>
        <taxon>Helianthus</taxon>
    </lineage>
</organism>
<dbReference type="AlphaFoldDB" id="A0A9K3IH37"/>
<feature type="region of interest" description="Disordered" evidence="5">
    <location>
        <begin position="121"/>
        <end position="156"/>
    </location>
</feature>
<dbReference type="SMART" id="SM00360">
    <property type="entry name" value="RRM"/>
    <property type="match status" value="1"/>
</dbReference>
<keyword evidence="1" id="KW-0507">mRNA processing</keyword>
<feature type="domain" description="RRM" evidence="6">
    <location>
        <begin position="35"/>
        <end position="113"/>
    </location>
</feature>
<dbReference type="SUPFAM" id="SSF54928">
    <property type="entry name" value="RNA-binding domain, RBD"/>
    <property type="match status" value="1"/>
</dbReference>
<dbReference type="Proteomes" id="UP000215914">
    <property type="component" value="Unassembled WGS sequence"/>
</dbReference>
<dbReference type="InterPro" id="IPR000504">
    <property type="entry name" value="RRM_dom"/>
</dbReference>
<evidence type="ECO:0000256" key="5">
    <source>
        <dbReference type="SAM" id="MobiDB-lite"/>
    </source>
</evidence>
<comment type="caution">
    <text evidence="7">The sequence shown here is derived from an EMBL/GenBank/DDBJ whole genome shotgun (WGS) entry which is preliminary data.</text>
</comment>
<protein>
    <submittedName>
        <fullName evidence="7">RNA recognition motif domain, nucleotide-binding alpha-beta plait domain superfamily</fullName>
    </submittedName>
</protein>
<dbReference type="PROSITE" id="PS50102">
    <property type="entry name" value="RRM"/>
    <property type="match status" value="1"/>
</dbReference>
<keyword evidence="8" id="KW-1185">Reference proteome</keyword>
<proteinExistence type="predicted"/>
<gene>
    <name evidence="7" type="ORF">HanXRQr2_Chr08g0357601</name>
</gene>
<accession>A0A9K3IH37</accession>
<reference evidence="7" key="2">
    <citation type="submission" date="2020-06" db="EMBL/GenBank/DDBJ databases">
        <title>Helianthus annuus Genome sequencing and assembly Release 2.</title>
        <authorList>
            <person name="Gouzy J."/>
            <person name="Langlade N."/>
            <person name="Munos S."/>
        </authorList>
    </citation>
    <scope>NUCLEOTIDE SEQUENCE</scope>
    <source>
        <tissue evidence="7">Leaves</tissue>
    </source>
</reference>
<reference evidence="7" key="1">
    <citation type="journal article" date="2017" name="Nature">
        <title>The sunflower genome provides insights into oil metabolism, flowering and Asterid evolution.</title>
        <authorList>
            <person name="Badouin H."/>
            <person name="Gouzy J."/>
            <person name="Grassa C.J."/>
            <person name="Murat F."/>
            <person name="Staton S.E."/>
            <person name="Cottret L."/>
            <person name="Lelandais-Briere C."/>
            <person name="Owens G.L."/>
            <person name="Carrere S."/>
            <person name="Mayjonade B."/>
            <person name="Legrand L."/>
            <person name="Gill N."/>
            <person name="Kane N.C."/>
            <person name="Bowers J.E."/>
            <person name="Hubner S."/>
            <person name="Bellec A."/>
            <person name="Berard A."/>
            <person name="Berges H."/>
            <person name="Blanchet N."/>
            <person name="Boniface M.C."/>
            <person name="Brunel D."/>
            <person name="Catrice O."/>
            <person name="Chaidir N."/>
            <person name="Claudel C."/>
            <person name="Donnadieu C."/>
            <person name="Faraut T."/>
            <person name="Fievet G."/>
            <person name="Helmstetter N."/>
            <person name="King M."/>
            <person name="Knapp S.J."/>
            <person name="Lai Z."/>
            <person name="Le Paslier M.C."/>
            <person name="Lippi Y."/>
            <person name="Lorenzon L."/>
            <person name="Mandel J.R."/>
            <person name="Marage G."/>
            <person name="Marchand G."/>
            <person name="Marquand E."/>
            <person name="Bret-Mestries E."/>
            <person name="Morien E."/>
            <person name="Nambeesan S."/>
            <person name="Nguyen T."/>
            <person name="Pegot-Espagnet P."/>
            <person name="Pouilly N."/>
            <person name="Raftis F."/>
            <person name="Sallet E."/>
            <person name="Schiex T."/>
            <person name="Thomas J."/>
            <person name="Vandecasteele C."/>
            <person name="Vares D."/>
            <person name="Vear F."/>
            <person name="Vautrin S."/>
            <person name="Crespi M."/>
            <person name="Mangin B."/>
            <person name="Burke J.M."/>
            <person name="Salse J."/>
            <person name="Munos S."/>
            <person name="Vincourt P."/>
            <person name="Rieseberg L.H."/>
            <person name="Langlade N.B."/>
        </authorList>
    </citation>
    <scope>NUCLEOTIDE SEQUENCE</scope>
    <source>
        <tissue evidence="7">Leaves</tissue>
    </source>
</reference>
<evidence type="ECO:0000256" key="4">
    <source>
        <dbReference type="PROSITE-ProRule" id="PRU00176"/>
    </source>
</evidence>